<dbReference type="InterPro" id="IPR051475">
    <property type="entry name" value="Diverse_Ion_Transporter"/>
</dbReference>
<dbReference type="RefSeq" id="WP_025204882.1">
    <property type="nucleotide sequence ID" value="NZ_CP007033.1"/>
</dbReference>
<dbReference type="PRINTS" id="PR00758">
    <property type="entry name" value="ARSENICPUMP"/>
</dbReference>
<organism evidence="10 11">
    <name type="scientific">Dehalobacter restrictus (strain DSM 9455 / PER-K23)</name>
    <dbReference type="NCBI Taxonomy" id="871738"/>
    <lineage>
        <taxon>Bacteria</taxon>
        <taxon>Bacillati</taxon>
        <taxon>Bacillota</taxon>
        <taxon>Clostridia</taxon>
        <taxon>Eubacteriales</taxon>
        <taxon>Desulfitobacteriaceae</taxon>
        <taxon>Dehalobacter</taxon>
    </lineage>
</organism>
<evidence type="ECO:0000256" key="3">
    <source>
        <dbReference type="ARBA" id="ARBA00022448"/>
    </source>
</evidence>
<feature type="transmembrane region" description="Helical" evidence="8">
    <location>
        <begin position="315"/>
        <end position="340"/>
    </location>
</feature>
<dbReference type="InterPro" id="IPR000802">
    <property type="entry name" value="Arsenical_pump_ArsB"/>
</dbReference>
<keyword evidence="11" id="KW-1185">Reference proteome</keyword>
<evidence type="ECO:0000256" key="4">
    <source>
        <dbReference type="ARBA" id="ARBA00022475"/>
    </source>
</evidence>
<feature type="transmembrane region" description="Helical" evidence="8">
    <location>
        <begin position="174"/>
        <end position="197"/>
    </location>
</feature>
<feature type="transmembrane region" description="Helical" evidence="8">
    <location>
        <begin position="30"/>
        <end position="47"/>
    </location>
</feature>
<dbReference type="InterPro" id="IPR004680">
    <property type="entry name" value="Cit_transptr-like_dom"/>
</dbReference>
<dbReference type="PANTHER" id="PTHR43568">
    <property type="entry name" value="P PROTEIN"/>
    <property type="match status" value="1"/>
</dbReference>
<accession>A0ABM5P2H7</accession>
<name>A0ABM5P2H7_DEHRP</name>
<protein>
    <submittedName>
        <fullName evidence="10">Membrane protein</fullName>
    </submittedName>
</protein>
<dbReference type="Proteomes" id="UP000018934">
    <property type="component" value="Chromosome"/>
</dbReference>
<evidence type="ECO:0000256" key="1">
    <source>
        <dbReference type="ARBA" id="ARBA00004651"/>
    </source>
</evidence>
<feature type="transmembrane region" description="Helical" evidence="8">
    <location>
        <begin position="53"/>
        <end position="72"/>
    </location>
</feature>
<feature type="transmembrane region" description="Helical" evidence="8">
    <location>
        <begin position="360"/>
        <end position="389"/>
    </location>
</feature>
<sequence>MSHNTQVIVALVIFLITYALIISEKLHRTVVALAGSALIILVGILNQEEAVKAIDFNTIGLLIGMMIIVGITRRTGVFEFLALKAAKTAKGDPWLIMLFLAIITAVTSALLDNVTTVLLMVPVTFSITEKLNINPIPFLLTQVIASNIGGTATLIGDPPNIMIGSATGLTFVDFILNLGGVVVIVFAANMLALKLIYRKSLVVDEKRKAKIMSLDESQAIKDHFLLRKCLVVLSVTIVGFILHGLLHLESATIALGGAILLLLITREEPEDILLTIEWPTIFFFAGLFVLVGALGHVGIIEWIAKKALDATGGALTLTTMSILWLSAIASAFVDNIPFVATMIPLIQKMGELGGIENLRPLWWALSLGACLGGNGTLIGASANVIVAGLSEKQGFSITFKMFFKLGFPLMLLSIVIASVYIYFVYLF</sequence>
<comment type="similarity">
    <text evidence="2">Belongs to the CitM (TC 2.A.11) transporter family.</text>
</comment>
<keyword evidence="6 8" id="KW-1133">Transmembrane helix</keyword>
<dbReference type="PANTHER" id="PTHR43568:SF1">
    <property type="entry name" value="P PROTEIN"/>
    <property type="match status" value="1"/>
</dbReference>
<feature type="transmembrane region" description="Helical" evidence="8">
    <location>
        <begin position="6"/>
        <end position="23"/>
    </location>
</feature>
<reference evidence="10 11" key="1">
    <citation type="journal article" date="2013" name="Stand. Genomic Sci.">
        <title>Complete genome sequence of Dehalobacter restrictus PER-K23(T.).</title>
        <authorList>
            <person name="Kruse T."/>
            <person name="Maillard J."/>
            <person name="Goodwin L."/>
            <person name="Woyke T."/>
            <person name="Teshima H."/>
            <person name="Bruce D."/>
            <person name="Detter C."/>
            <person name="Tapia R."/>
            <person name="Han C."/>
            <person name="Huntemann M."/>
            <person name="Wei C.L."/>
            <person name="Han J."/>
            <person name="Chen A."/>
            <person name="Kyrpides N."/>
            <person name="Szeto E."/>
            <person name="Markowitz V."/>
            <person name="Ivanova N."/>
            <person name="Pagani I."/>
            <person name="Pati A."/>
            <person name="Pitluck S."/>
            <person name="Nolan M."/>
            <person name="Holliger C."/>
            <person name="Smidt H."/>
        </authorList>
    </citation>
    <scope>NUCLEOTIDE SEQUENCE [LARGE SCALE GENOMIC DNA]</scope>
    <source>
        <strain evidence="11">DSM 9455</strain>
    </source>
</reference>
<feature type="transmembrane region" description="Helical" evidence="8">
    <location>
        <begin position="401"/>
        <end position="425"/>
    </location>
</feature>
<feature type="domain" description="Citrate transporter-like" evidence="9">
    <location>
        <begin position="18"/>
        <end position="368"/>
    </location>
</feature>
<evidence type="ECO:0000259" key="9">
    <source>
        <dbReference type="Pfam" id="PF03600"/>
    </source>
</evidence>
<evidence type="ECO:0000256" key="2">
    <source>
        <dbReference type="ARBA" id="ARBA00009843"/>
    </source>
</evidence>
<evidence type="ECO:0000313" key="11">
    <source>
        <dbReference type="Proteomes" id="UP000018934"/>
    </source>
</evidence>
<feature type="transmembrane region" description="Helical" evidence="8">
    <location>
        <begin position="93"/>
        <end position="111"/>
    </location>
</feature>
<evidence type="ECO:0000256" key="5">
    <source>
        <dbReference type="ARBA" id="ARBA00022692"/>
    </source>
</evidence>
<proteinExistence type="inferred from homology"/>
<keyword evidence="3" id="KW-0813">Transport</keyword>
<feature type="transmembrane region" description="Helical" evidence="8">
    <location>
        <begin position="230"/>
        <end position="261"/>
    </location>
</feature>
<gene>
    <name evidence="10" type="ORF">DEHRE_00215</name>
</gene>
<keyword evidence="5 8" id="KW-0812">Transmembrane</keyword>
<dbReference type="CDD" id="cd01116">
    <property type="entry name" value="P_permease"/>
    <property type="match status" value="1"/>
</dbReference>
<keyword evidence="7 8" id="KW-0472">Membrane</keyword>
<evidence type="ECO:0000256" key="6">
    <source>
        <dbReference type="ARBA" id="ARBA00022989"/>
    </source>
</evidence>
<evidence type="ECO:0000313" key="10">
    <source>
        <dbReference type="EMBL" id="AHF08747.1"/>
    </source>
</evidence>
<keyword evidence="4" id="KW-1003">Cell membrane</keyword>
<evidence type="ECO:0000256" key="8">
    <source>
        <dbReference type="SAM" id="Phobius"/>
    </source>
</evidence>
<dbReference type="Pfam" id="PF03600">
    <property type="entry name" value="CitMHS"/>
    <property type="match status" value="1"/>
</dbReference>
<dbReference type="EMBL" id="CP007033">
    <property type="protein sequence ID" value="AHF08747.1"/>
    <property type="molecule type" value="Genomic_DNA"/>
</dbReference>
<evidence type="ECO:0000256" key="7">
    <source>
        <dbReference type="ARBA" id="ARBA00023136"/>
    </source>
</evidence>
<feature type="transmembrane region" description="Helical" evidence="8">
    <location>
        <begin position="281"/>
        <end position="303"/>
    </location>
</feature>
<comment type="subcellular location">
    <subcellularLocation>
        <location evidence="1">Cell membrane</location>
        <topology evidence="1">Multi-pass membrane protein</topology>
    </subcellularLocation>
</comment>